<evidence type="ECO:0000256" key="5">
    <source>
        <dbReference type="ARBA" id="ARBA00022692"/>
    </source>
</evidence>
<dbReference type="Proteomes" id="UP000019322">
    <property type="component" value="Chromosome"/>
</dbReference>
<feature type="transmembrane region" description="Helical" evidence="15">
    <location>
        <begin position="715"/>
        <end position="736"/>
    </location>
</feature>
<dbReference type="InterPro" id="IPR003373">
    <property type="entry name" value="Fe2_transport_prot-B"/>
</dbReference>
<dbReference type="CDD" id="cd01879">
    <property type="entry name" value="FeoB"/>
    <property type="match status" value="1"/>
</dbReference>
<name>A0AA86ANV8_SULMK</name>
<reference evidence="18 19" key="1">
    <citation type="journal article" date="2014" name="Environ. Microbiol.">
        <title>Insights into organohalide respiration and the versatile catabolism of Sulfurospirillum multivorans gained from comparative genomics and physiological studies.</title>
        <authorList>
            <person name="Goris T."/>
            <person name="Schubert T."/>
            <person name="Gadkari J."/>
            <person name="Wubet T."/>
            <person name="Tarkka M."/>
            <person name="Buscot F."/>
            <person name="Adrian L."/>
            <person name="Diekert G."/>
        </authorList>
    </citation>
    <scope>NUCLEOTIDE SEQUENCE [LARGE SCALE GENOMIC DNA]</scope>
    <source>
        <strain evidence="19">DM 12446 / JCM 15788 / NBRC 109480</strain>
    </source>
</reference>
<sequence length="740" mass="82042">MKKIVIALVGQPNVGKSHLANAISGSNLKIGNFAGVTVEKATARLSTEDFAIEFIDLPGLYSLEDFAADEKVTKDFLLGAEYDLILNVLDSTNLERNLMLTTELMELQKKMVIALNMDDEAIKEGIHINADAMSKILSIPCIRVSSKTKTNIDLLVEKILHVSKNPLVEPKMIYSDEVEEQLQTIVKFLDDKHFHGKDALTNRQIAVGLLWQKKEMYAYMHEHPLYVELQPILNNALGHVYMYCQCEEIEEVINRQHSAFSTGLSAEVLSVTHVKNRNLTQKIDTILIHKLLGLPIFIFLMWGLFQLTFTLGEIPMGWIEESFGWLGETIGASITNEALKSLIVDGIIAGVGSVIMFLPNIMILFLGIALLETTGYMSRAAFLLDGFFHKFGLHGKSFVPLVTGFGCSVPAYMAARTLKNKKDRLLTMFIIGFMSCGARLPVYVLFAGAFFDESMAGNALFAIYIVGALLGLIAAKILRVTAFKGEDEPFVMEMPKYRLPSLKLLWFVVYSKSAMYIKKAGTFILLASMLIWFISSYPQNSLIEEEYTTKIEALQAQLDEAVSMETVAPNQEVTEEVKPTEEATAELTTQDSASIEDTIAALENEKHEKLVENTYLGIMGKAIEPAFAPLGFDWKMGVATISGLAAKEVIVSTLGVLYSLGDEVTEEDTSLREVIASNMSLASAMAFIVFVMVYLPCLAATAVFAKEAESIKYTVYLVAFTFITAWVLAFITYRIVLLLS</sequence>
<dbReference type="AlphaFoldDB" id="A0AA86ANV8"/>
<dbReference type="InterPro" id="IPR027417">
    <property type="entry name" value="P-loop_NTPase"/>
</dbReference>
<dbReference type="PANTHER" id="PTHR43185">
    <property type="entry name" value="FERROUS IRON TRANSPORT PROTEIN B"/>
    <property type="match status" value="1"/>
</dbReference>
<evidence type="ECO:0000256" key="13">
    <source>
        <dbReference type="PIRSR" id="PIRSR603373-1"/>
    </source>
</evidence>
<evidence type="ECO:0000256" key="2">
    <source>
        <dbReference type="ARBA" id="ARBA00022448"/>
    </source>
</evidence>
<dbReference type="PANTHER" id="PTHR43185:SF1">
    <property type="entry name" value="FE(2+) TRANSPORTER FEOB"/>
    <property type="match status" value="1"/>
</dbReference>
<dbReference type="Pfam" id="PF02421">
    <property type="entry name" value="FeoB_N"/>
    <property type="match status" value="1"/>
</dbReference>
<evidence type="ECO:0000256" key="10">
    <source>
        <dbReference type="ARBA" id="ARBA00023134"/>
    </source>
</evidence>
<feature type="binding site" evidence="13">
    <location>
        <begin position="116"/>
        <end position="119"/>
    </location>
    <ligand>
        <name>GTP</name>
        <dbReference type="ChEBI" id="CHEBI:37565"/>
        <label>4</label>
    </ligand>
</feature>
<dbReference type="EMBL" id="CP007201">
    <property type="protein sequence ID" value="AHJ13959.1"/>
    <property type="molecule type" value="Genomic_DNA"/>
</dbReference>
<dbReference type="GO" id="GO:0046872">
    <property type="term" value="F:metal ion binding"/>
    <property type="evidence" value="ECO:0007669"/>
    <property type="project" value="UniProtKB-KW"/>
</dbReference>
<evidence type="ECO:0000256" key="11">
    <source>
        <dbReference type="ARBA" id="ARBA00023136"/>
    </source>
</evidence>
<comment type="similarity">
    <text evidence="15">Belongs to the TRAFAC class TrmE-Era-EngA-EngB-Septin-like GTPase superfamily. FeoB GTPase (TC 9.A.8) family.</text>
</comment>
<keyword evidence="14" id="KW-0460">Magnesium</keyword>
<dbReference type="GO" id="GO:0005886">
    <property type="term" value="C:plasma membrane"/>
    <property type="evidence" value="ECO:0007669"/>
    <property type="project" value="UniProtKB-SubCell"/>
</dbReference>
<keyword evidence="14" id="KW-0479">Metal-binding</keyword>
<keyword evidence="2 15" id="KW-0813">Transport</keyword>
<dbReference type="InterPro" id="IPR011642">
    <property type="entry name" value="Gate_dom"/>
</dbReference>
<keyword evidence="9" id="KW-0406">Ion transport</keyword>
<evidence type="ECO:0000256" key="4">
    <source>
        <dbReference type="ARBA" id="ARBA00022496"/>
    </source>
</evidence>
<dbReference type="KEGG" id="smul:SMUL_2718"/>
<feature type="binding site" evidence="13">
    <location>
        <begin position="56"/>
        <end position="59"/>
    </location>
    <ligand>
        <name>GTP</name>
        <dbReference type="ChEBI" id="CHEBI:37565"/>
        <label>3</label>
    </ligand>
</feature>
<evidence type="ECO:0000256" key="15">
    <source>
        <dbReference type="RuleBase" id="RU362098"/>
    </source>
</evidence>
<evidence type="ECO:0000256" key="3">
    <source>
        <dbReference type="ARBA" id="ARBA00022475"/>
    </source>
</evidence>
<dbReference type="InterPro" id="IPR050860">
    <property type="entry name" value="FeoB_GTPase"/>
</dbReference>
<dbReference type="PROSITE" id="PS51711">
    <property type="entry name" value="G_FEOB"/>
    <property type="match status" value="1"/>
</dbReference>
<evidence type="ECO:0000256" key="8">
    <source>
        <dbReference type="ARBA" id="ARBA00023004"/>
    </source>
</evidence>
<feature type="transmembrane region" description="Helical" evidence="15">
    <location>
        <begin position="347"/>
        <end position="371"/>
    </location>
</feature>
<feature type="binding site" evidence="13">
    <location>
        <begin position="35"/>
        <end position="39"/>
    </location>
    <ligand>
        <name>GTP</name>
        <dbReference type="ChEBI" id="CHEBI:37565"/>
        <label>2</label>
    </ligand>
</feature>
<feature type="binding site" evidence="14">
    <location>
        <position position="22"/>
    </location>
    <ligand>
        <name>Mg(2+)</name>
        <dbReference type="ChEBI" id="CHEBI:18420"/>
        <label>1</label>
    </ligand>
</feature>
<dbReference type="GO" id="GO:0005525">
    <property type="term" value="F:GTP binding"/>
    <property type="evidence" value="ECO:0007669"/>
    <property type="project" value="UniProtKB-KW"/>
</dbReference>
<evidence type="ECO:0000256" key="16">
    <source>
        <dbReference type="SAM" id="Coils"/>
    </source>
</evidence>
<evidence type="ECO:0000313" key="19">
    <source>
        <dbReference type="Proteomes" id="UP000019322"/>
    </source>
</evidence>
<feature type="binding site" evidence="14">
    <location>
        <position position="21"/>
    </location>
    <ligand>
        <name>Mg(2+)</name>
        <dbReference type="ChEBI" id="CHEBI:18420"/>
        <label>2</label>
    </ligand>
</feature>
<dbReference type="NCBIfam" id="TIGR00437">
    <property type="entry name" value="feoB"/>
    <property type="match status" value="1"/>
</dbReference>
<accession>A0AA86ANV8</accession>
<gene>
    <name evidence="18" type="ORF">SMUL_2718</name>
</gene>
<dbReference type="Pfam" id="PF07664">
    <property type="entry name" value="FeoB_C"/>
    <property type="match status" value="1"/>
</dbReference>
<feature type="domain" description="FeoB-type G" evidence="17">
    <location>
        <begin position="3"/>
        <end position="165"/>
    </location>
</feature>
<organism evidence="18 19">
    <name type="scientific">Sulfurospirillum multivorans (strain DM 12446 / JCM 15788 / NBRC 109480)</name>
    <dbReference type="NCBI Taxonomy" id="1150621"/>
    <lineage>
        <taxon>Bacteria</taxon>
        <taxon>Pseudomonadati</taxon>
        <taxon>Campylobacterota</taxon>
        <taxon>Epsilonproteobacteria</taxon>
        <taxon>Campylobacterales</taxon>
        <taxon>Sulfurospirillaceae</taxon>
        <taxon>Sulfurospirillum</taxon>
    </lineage>
</organism>
<dbReference type="SUPFAM" id="SSF52540">
    <property type="entry name" value="P-loop containing nucleoside triphosphate hydrolases"/>
    <property type="match status" value="1"/>
</dbReference>
<keyword evidence="5 15" id="KW-0812">Transmembrane</keyword>
<comment type="subcellular location">
    <subcellularLocation>
        <location evidence="15">Cell inner membrane</location>
        <topology evidence="15">Multi-pass membrane protein</topology>
    </subcellularLocation>
    <subcellularLocation>
        <location evidence="1">Cell membrane</location>
        <topology evidence="1">Multi-pass membrane protein</topology>
    </subcellularLocation>
</comment>
<evidence type="ECO:0000256" key="6">
    <source>
        <dbReference type="ARBA" id="ARBA00022741"/>
    </source>
</evidence>
<evidence type="ECO:0000256" key="1">
    <source>
        <dbReference type="ARBA" id="ARBA00004651"/>
    </source>
</evidence>
<feature type="binding site" evidence="14">
    <location>
        <position position="25"/>
    </location>
    <ligand>
        <name>Mg(2+)</name>
        <dbReference type="ChEBI" id="CHEBI:18420"/>
        <label>2</label>
    </ligand>
</feature>
<dbReference type="Gene3D" id="3.40.50.300">
    <property type="entry name" value="P-loop containing nucleotide triphosphate hydrolases"/>
    <property type="match status" value="1"/>
</dbReference>
<comment type="function">
    <text evidence="15">Probable transporter of a GTP-driven Fe(2+) uptake system.</text>
</comment>
<keyword evidence="11 15" id="KW-0472">Membrane</keyword>
<evidence type="ECO:0000259" key="17">
    <source>
        <dbReference type="PROSITE" id="PS51711"/>
    </source>
</evidence>
<keyword evidence="6 13" id="KW-0547">Nucleotide-binding</keyword>
<feature type="binding site" evidence="13">
    <location>
        <begin position="10"/>
        <end position="17"/>
    </location>
    <ligand>
        <name>GTP</name>
        <dbReference type="ChEBI" id="CHEBI:37565"/>
        <label>1</label>
    </ligand>
</feature>
<keyword evidence="4 15" id="KW-0410">Iron transport</keyword>
<keyword evidence="16" id="KW-0175">Coiled coil</keyword>
<keyword evidence="7 15" id="KW-1133">Transmembrane helix</keyword>
<feature type="transmembrane region" description="Helical" evidence="15">
    <location>
        <begin position="286"/>
        <end position="305"/>
    </location>
</feature>
<comment type="caution">
    <text evidence="15">Lacks conserved residue(s) required for the propagation of feature annotation.</text>
</comment>
<protein>
    <recommendedName>
        <fullName evidence="12 15">Ferrous iron transport protein B</fullName>
    </recommendedName>
</protein>
<keyword evidence="8 15" id="KW-0408">Iron</keyword>
<evidence type="ECO:0000313" key="18">
    <source>
        <dbReference type="EMBL" id="AHJ13959.1"/>
    </source>
</evidence>
<evidence type="ECO:0000256" key="7">
    <source>
        <dbReference type="ARBA" id="ARBA00022989"/>
    </source>
</evidence>
<feature type="transmembrane region" description="Helical" evidence="15">
    <location>
        <begin position="681"/>
        <end position="703"/>
    </location>
</feature>
<keyword evidence="10 13" id="KW-0342">GTP-binding</keyword>
<keyword evidence="3" id="KW-1003">Cell membrane</keyword>
<feature type="transmembrane region" description="Helical" evidence="15">
    <location>
        <begin position="456"/>
        <end position="475"/>
    </location>
</feature>
<dbReference type="InterPro" id="IPR011640">
    <property type="entry name" value="Fe2_transport_prot_B_C"/>
</dbReference>
<feature type="transmembrane region" description="Helical" evidence="15">
    <location>
        <begin position="425"/>
        <end position="450"/>
    </location>
</feature>
<evidence type="ECO:0000256" key="14">
    <source>
        <dbReference type="PIRSR" id="PIRSR603373-2"/>
    </source>
</evidence>
<feature type="binding site" evidence="14">
    <location>
        <position position="24"/>
    </location>
    <ligand>
        <name>Mg(2+)</name>
        <dbReference type="ChEBI" id="CHEBI:18420"/>
        <label>2</label>
    </ligand>
</feature>
<dbReference type="GO" id="GO:0015093">
    <property type="term" value="F:ferrous iron transmembrane transporter activity"/>
    <property type="evidence" value="ECO:0007669"/>
    <property type="project" value="UniProtKB-UniRule"/>
</dbReference>
<dbReference type="InterPro" id="IPR030389">
    <property type="entry name" value="G_FEOB_dom"/>
</dbReference>
<dbReference type="RefSeq" id="WP_025345792.1">
    <property type="nucleotide sequence ID" value="NZ_CP007201.1"/>
</dbReference>
<dbReference type="Pfam" id="PF07670">
    <property type="entry name" value="Gate"/>
    <property type="match status" value="2"/>
</dbReference>
<evidence type="ECO:0000256" key="9">
    <source>
        <dbReference type="ARBA" id="ARBA00023065"/>
    </source>
</evidence>
<feature type="coiled-coil region" evidence="16">
    <location>
        <begin position="544"/>
        <end position="605"/>
    </location>
</feature>
<proteinExistence type="inferred from homology"/>
<evidence type="ECO:0000256" key="12">
    <source>
        <dbReference type="NCBIfam" id="TIGR00437"/>
    </source>
</evidence>